<feature type="region of interest" description="Disordered" evidence="2">
    <location>
        <begin position="421"/>
        <end position="463"/>
    </location>
</feature>
<dbReference type="Pfam" id="PF13976">
    <property type="entry name" value="gag_pre-integrs"/>
    <property type="match status" value="1"/>
</dbReference>
<feature type="compositionally biased region" description="Polar residues" evidence="2">
    <location>
        <begin position="2005"/>
        <end position="2019"/>
    </location>
</feature>
<gene>
    <name evidence="5" type="ORF">Tci_029378</name>
</gene>
<proteinExistence type="predicted"/>
<dbReference type="CDD" id="cd09272">
    <property type="entry name" value="RNase_HI_RT_Ty1"/>
    <property type="match status" value="1"/>
</dbReference>
<feature type="compositionally biased region" description="Polar residues" evidence="2">
    <location>
        <begin position="2130"/>
        <end position="2153"/>
    </location>
</feature>
<accession>A0A6L2L8E6</accession>
<feature type="compositionally biased region" description="Polar residues" evidence="2">
    <location>
        <begin position="2057"/>
        <end position="2070"/>
    </location>
</feature>
<feature type="compositionally biased region" description="Basic residues" evidence="2">
    <location>
        <begin position="952"/>
        <end position="970"/>
    </location>
</feature>
<feature type="compositionally biased region" description="Polar residues" evidence="2">
    <location>
        <begin position="1300"/>
        <end position="1309"/>
    </location>
</feature>
<dbReference type="EMBL" id="BKCJ010003824">
    <property type="protein sequence ID" value="GEU57400.1"/>
    <property type="molecule type" value="Genomic_DNA"/>
</dbReference>
<organism evidence="5">
    <name type="scientific">Tanacetum cinerariifolium</name>
    <name type="common">Dalmatian daisy</name>
    <name type="synonym">Chrysanthemum cinerariifolium</name>
    <dbReference type="NCBI Taxonomy" id="118510"/>
    <lineage>
        <taxon>Eukaryota</taxon>
        <taxon>Viridiplantae</taxon>
        <taxon>Streptophyta</taxon>
        <taxon>Embryophyta</taxon>
        <taxon>Tracheophyta</taxon>
        <taxon>Spermatophyta</taxon>
        <taxon>Magnoliopsida</taxon>
        <taxon>eudicotyledons</taxon>
        <taxon>Gunneridae</taxon>
        <taxon>Pentapetalae</taxon>
        <taxon>asterids</taxon>
        <taxon>campanulids</taxon>
        <taxon>Asterales</taxon>
        <taxon>Asteraceae</taxon>
        <taxon>Asteroideae</taxon>
        <taxon>Anthemideae</taxon>
        <taxon>Anthemidinae</taxon>
        <taxon>Tanacetum</taxon>
    </lineage>
</organism>
<feature type="coiled-coil region" evidence="1">
    <location>
        <begin position="1527"/>
        <end position="1605"/>
    </location>
</feature>
<sequence length="2307" mass="263724">MKKGGHKKPSKKVKYLTCNTRSLPKPLFDAMSGLSEERKRCLKQMGFERCIQFPIVELPSKLAYHVIENFHSPSMELQLQKGPIKATRQKVNDILGIPMGNTKLQDLDKRPDKDPFIAKWEAQYNHLGKPTPRAIASQMSGTTNADFMFKINFLTHFGSTMGTLENGERVPKKLVIFIKEETDISDIHWCGYILDCLHDSKHIWEKLKTSNNYYYGTLTFLCLLYLDSTFFSDLNIIRHKPSIRSRNTQMMRKRIMMETSKGCLGNIEHHENFNPDEYQNDEYSESKSESDADNKNKNNDDEKEKENSNDISKGTEEAGREQKDNDQDDLNNEHEFKKLTGDDREVAFSMEKEKQAENEEKQDDIGKGTKEAGSETKTDGKEVHAKVDDLNEQMKDKEADKKEYDLTESQCEEFEYQATQDIKKKKTTKRKSPEDMTPPTFSLGLTQEESKPTQKEKEKQVEKREKVIKGKAITDELMMTEYLFSMEGEELDFVLETKDGAATIKDYMQTLAPQLKVESNVIDTFSLVLNHEQKMNSKGKKTNYFFHTMMITKDMFKWKKVNEKYDEDKQFEAFSNIIESDFKKDPGIENMKELEMKKLFSMHLEKVKHPRAKDVLNKNPTIIRPKLGTTRMTQIVAFFDDAYGALQWGDCKELEPRIPGRKRRKYIRYNKDESKHIDIRHHSIREQVKKGVVELYFVTMDYQLADIFTKALPRDRFEFLLSRLDAFKITPVNNNNAFSSPPTPDALINFVNDLGYPTVVRNLSDVVTNDMFQPWRVLTTIINLCLTGKTSGFERPRAPVLQIFWGVVNRAHIDYAERICEEFTQSIYTFIEDKKNLARHTHEKKKATRIVIPRVRFTKLIIYYLQSKHKFHPRPDSPLHLPNKEHVLGYLKFSAKGTKREVFGMPIPNKLITADIQGEPYYKEYLEKVAKHQRYLGEKESDPDSPASKPAKATKKSKPSVPKGKKRKLVMKTSDKPSSARRSKPGLVTKRRKPTNSLRSADEFVDEGIPKKEPRFDDEEDDIQRAVEESLKSVYDAPQGPLPLVVIREPDSGKYQPLLEVQGKGKEKVSYEQVALDLLTLQTPKKKSPADQFIFQRRTSTPTESSGHDESSLLYAELGLTDSEVESDKDVPGIDTGVKDKSQARPNLGEQDEGQARPNPSDEPASSTRTLSSLQNLAKDLSFGDLFFNDKPSEADNEKTTAEIKAESMVSFTIQQNTSAIPPMTTPSMNHDHTDELLKVLAEASIKKKKRRDLPKTPPGSPPHQPHPPPPPVGPYRTSGSPRASGSSQVLPPPPSPPSTNQERQSHGSTAPVFSKTTISAEYTAWTTTSIRLRPFVSSNPEDLHMNDCVKAVKKVAKSDLDSDSSIRPNGEALRKCILSGPYKPITVLVQAIDATDDSPVVLEHTTVETLMNMSPENKAHFLAEKEAIHLILTGIRDDIYSTVDACQMTQEMWEAIERLQQGESLNIQDVKKNLFWEFGKFTPHDEETMESYYTRFYKLMNEMIRNNLTVTTMQTKQAEFEKFKAFNDHTVDYDKLERKLNEALGQLAHKDNVIKKNDSFKFVHELKQEIHADLKYVETLEKEIDELESDKAEFSDMYDEILQDCVSKDVMCSYLQLLFDLDALAELQCMYHHKVKECDCLAQKLLKQIESVSKKVHTELLQRFAKVEKHLISLELALQKCKEQVKNDTVCNKKASNVFRKEHEQYFKIQDLKAQLQDKNIAISELKKLIEKGKGKSMDTKFDRPSVVRQPNAQRIPKPSVLVLGKPDPFSHSLERRYFSKTKSVPKTNVSEGYQNQSLHKLYLKQQGKLVYYVKGLNHNLFSVGQFCDVDLEVAFRKSTCFVRDLQGNDLLVSNRGSDLYTISLQESTSSTPLHLMAKATPTQAWLWHRRLSHRNFDYINLLSKKDIVIGLPKLKTLNTNAVCATCNKCLVDSNHFACVTKMLNDVQDRTKKPNASDYDNPDPVPQRQDVSSSTDADVPSQQEFNLLFGPLYDEFFNAGSNPSMNIPSTSAPSTRTNVHAEENNNDQAEEGEQLQDDEFINPFCAPTQEEDESSSHNIGNSNVPTFNQPQVSEYRWTKDHLLEQASDYDNSDPGPQRQNVSSSADAHVPSQQELDILFGPLYDEFFNACSNPQDKQPSMNIQPTSEPSTPTYVHAEENNDYQAEGEHVPDDEFTNPFCTPVQEAAESSSHNIGNLNVPTFNQPQDAMADSAWIEAMQEELHQFDRLQVRELFDKPFGKTVIRLKWLWKNKKDEDQTVIRNKARLVAKGYAPEEGIDFEESFAPVARLEAVRIFIAYANLHFSMVH</sequence>
<feature type="region of interest" description="Disordered" evidence="2">
    <location>
        <begin position="1246"/>
        <end position="1315"/>
    </location>
</feature>
<feature type="compositionally biased region" description="Basic and acidic residues" evidence="2">
    <location>
        <begin position="448"/>
        <end position="463"/>
    </location>
</feature>
<feature type="domain" description="GAG-pre-integrase" evidence="4">
    <location>
        <begin position="1861"/>
        <end position="1929"/>
    </location>
</feature>
<feature type="region of interest" description="Disordered" evidence="2">
    <location>
        <begin position="2005"/>
        <end position="2037"/>
    </location>
</feature>
<comment type="caution">
    <text evidence="5">The sequence shown here is derived from an EMBL/GenBank/DDBJ whole genome shotgun (WGS) entry which is preliminary data.</text>
</comment>
<evidence type="ECO:0000256" key="2">
    <source>
        <dbReference type="SAM" id="MobiDB-lite"/>
    </source>
</evidence>
<feature type="compositionally biased region" description="Acidic residues" evidence="2">
    <location>
        <begin position="2025"/>
        <end position="2037"/>
    </location>
</feature>
<evidence type="ECO:0000313" key="5">
    <source>
        <dbReference type="EMBL" id="GEU57400.1"/>
    </source>
</evidence>
<evidence type="ECO:0008006" key="6">
    <source>
        <dbReference type="Google" id="ProtNLM"/>
    </source>
</evidence>
<feature type="compositionally biased region" description="Basic and acidic residues" evidence="2">
    <location>
        <begin position="1126"/>
        <end position="1143"/>
    </location>
</feature>
<feature type="region of interest" description="Disordered" evidence="2">
    <location>
        <begin position="936"/>
        <end position="1021"/>
    </location>
</feature>
<feature type="region of interest" description="Disordered" evidence="2">
    <location>
        <begin position="2130"/>
        <end position="2154"/>
    </location>
</feature>
<feature type="region of interest" description="Disordered" evidence="2">
    <location>
        <begin position="2087"/>
        <end position="2110"/>
    </location>
</feature>
<feature type="compositionally biased region" description="Polar residues" evidence="2">
    <location>
        <begin position="2098"/>
        <end position="2110"/>
    </location>
</feature>
<feature type="compositionally biased region" description="Polar residues" evidence="2">
    <location>
        <begin position="1970"/>
        <end position="1980"/>
    </location>
</feature>
<reference evidence="5" key="1">
    <citation type="journal article" date="2019" name="Sci. Rep.">
        <title>Draft genome of Tanacetum cinerariifolium, the natural source of mosquito coil.</title>
        <authorList>
            <person name="Yamashiro T."/>
            <person name="Shiraishi A."/>
            <person name="Satake H."/>
            <person name="Nakayama K."/>
        </authorList>
    </citation>
    <scope>NUCLEOTIDE SEQUENCE</scope>
</reference>
<feature type="compositionally biased region" description="Polar residues" evidence="2">
    <location>
        <begin position="1278"/>
        <end position="1290"/>
    </location>
</feature>
<keyword evidence="1" id="KW-0175">Coiled coil</keyword>
<feature type="region of interest" description="Disordered" evidence="2">
    <location>
        <begin position="1081"/>
        <end position="1171"/>
    </location>
</feature>
<feature type="compositionally biased region" description="Pro residues" evidence="2">
    <location>
        <begin position="1256"/>
        <end position="1274"/>
    </location>
</feature>
<dbReference type="InterPro" id="IPR013103">
    <property type="entry name" value="RVT_2"/>
</dbReference>
<evidence type="ECO:0000259" key="4">
    <source>
        <dbReference type="Pfam" id="PF13976"/>
    </source>
</evidence>
<evidence type="ECO:0000259" key="3">
    <source>
        <dbReference type="Pfam" id="PF07727"/>
    </source>
</evidence>
<feature type="region of interest" description="Disordered" evidence="2">
    <location>
        <begin position="2049"/>
        <end position="2070"/>
    </location>
</feature>
<dbReference type="Pfam" id="PF07727">
    <property type="entry name" value="RVT_2"/>
    <property type="match status" value="1"/>
</dbReference>
<protein>
    <recommendedName>
        <fullName evidence="6">Retrovirus-related Pol polyprotein from transposon TNT 1-94</fullName>
    </recommendedName>
</protein>
<dbReference type="PANTHER" id="PTHR34835:SF90">
    <property type="entry name" value="AMINOTRANSFERASE-LIKE PLANT MOBILE DOMAIN-CONTAINING PROTEIN"/>
    <property type="match status" value="1"/>
</dbReference>
<feature type="compositionally biased region" description="Basic residues" evidence="2">
    <location>
        <begin position="979"/>
        <end position="994"/>
    </location>
</feature>
<feature type="domain" description="Reverse transcriptase Ty1/copia-type" evidence="3">
    <location>
        <begin position="2231"/>
        <end position="2307"/>
    </location>
</feature>
<feature type="region of interest" description="Disordered" evidence="2">
    <location>
        <begin position="266"/>
        <end position="404"/>
    </location>
</feature>
<feature type="region of interest" description="Disordered" evidence="2">
    <location>
        <begin position="1951"/>
        <end position="1980"/>
    </location>
</feature>
<dbReference type="InterPro" id="IPR025724">
    <property type="entry name" value="GAG-pre-integrase_dom"/>
</dbReference>
<feature type="compositionally biased region" description="Basic and acidic residues" evidence="2">
    <location>
        <begin position="284"/>
        <end position="404"/>
    </location>
</feature>
<name>A0A6L2L8E6_TANCI</name>
<dbReference type="PANTHER" id="PTHR34835">
    <property type="entry name" value="OS07G0283600 PROTEIN-RELATED"/>
    <property type="match status" value="1"/>
</dbReference>
<evidence type="ECO:0000256" key="1">
    <source>
        <dbReference type="SAM" id="Coils"/>
    </source>
</evidence>